<dbReference type="PANTHER" id="PTHR12771:SF2">
    <property type="entry name" value="ELMO DOMAIN-CONTAINING PROTEIN 3"/>
    <property type="match status" value="1"/>
</dbReference>
<protein>
    <recommendedName>
        <fullName evidence="1">ELMO domain-containing protein</fullName>
    </recommendedName>
</protein>
<name>A0AAV1ZNT3_9ARAC</name>
<dbReference type="PANTHER" id="PTHR12771">
    <property type="entry name" value="ENGULFMENT AND CELL MOTILITY"/>
    <property type="match status" value="1"/>
</dbReference>
<evidence type="ECO:0000259" key="1">
    <source>
        <dbReference type="PROSITE" id="PS51335"/>
    </source>
</evidence>
<dbReference type="Pfam" id="PF04727">
    <property type="entry name" value="ELMO_CED12"/>
    <property type="match status" value="1"/>
</dbReference>
<feature type="domain" description="ELMO" evidence="1">
    <location>
        <begin position="171"/>
        <end position="325"/>
    </location>
</feature>
<dbReference type="Proteomes" id="UP001497382">
    <property type="component" value="Unassembled WGS sequence"/>
</dbReference>
<proteinExistence type="predicted"/>
<organism evidence="2 3">
    <name type="scientific">Larinioides sclopetarius</name>
    <dbReference type="NCBI Taxonomy" id="280406"/>
    <lineage>
        <taxon>Eukaryota</taxon>
        <taxon>Metazoa</taxon>
        <taxon>Ecdysozoa</taxon>
        <taxon>Arthropoda</taxon>
        <taxon>Chelicerata</taxon>
        <taxon>Arachnida</taxon>
        <taxon>Araneae</taxon>
        <taxon>Araneomorphae</taxon>
        <taxon>Entelegynae</taxon>
        <taxon>Araneoidea</taxon>
        <taxon>Araneidae</taxon>
        <taxon>Larinioides</taxon>
    </lineage>
</organism>
<keyword evidence="3" id="KW-1185">Reference proteome</keyword>
<dbReference type="InterPro" id="IPR006816">
    <property type="entry name" value="ELMO_dom"/>
</dbReference>
<dbReference type="PROSITE" id="PS51335">
    <property type="entry name" value="ELMO"/>
    <property type="match status" value="1"/>
</dbReference>
<sequence>MKEFYNLFFQIELKYETPNLFLKVMLIKIEMQLDAIDEVDECGDLPDEKLILSGSKKPAIYKHKATVDVTQAKKEIEIAREEWDQIGTTNYVSTSALTQTSLISSDEVLNYFRQKDMKQYLKCIKPVKQRKGFEALKHWFAGPPKLHSNLMIERDLFFAIALCPFDTSDEIHMRVLQTLYKTLTGTDRDCPRYGKHWEELGFQGVDPGTDLRGVGFLGLVHLLSLILNPSTTDLAKEISQLAKHERQNFPFCTMGINITRIVVETMREEVLNRECNRRTNIFQVTNDFYAGIFLRLFLIWRDQKKTIMDSGYVIKDLTNTAKKNSSVIFRELFSYVKRFVPDKSTLLA</sequence>
<dbReference type="AlphaFoldDB" id="A0AAV1ZNT3"/>
<evidence type="ECO:0000313" key="2">
    <source>
        <dbReference type="EMBL" id="CAL1273479.1"/>
    </source>
</evidence>
<dbReference type="InterPro" id="IPR050868">
    <property type="entry name" value="ELMO_domain-containing"/>
</dbReference>
<reference evidence="2 3" key="1">
    <citation type="submission" date="2024-04" db="EMBL/GenBank/DDBJ databases">
        <authorList>
            <person name="Rising A."/>
            <person name="Reimegard J."/>
            <person name="Sonavane S."/>
            <person name="Akerstrom W."/>
            <person name="Nylinder S."/>
            <person name="Hedman E."/>
            <person name="Kallberg Y."/>
        </authorList>
    </citation>
    <scope>NUCLEOTIDE SEQUENCE [LARGE SCALE GENOMIC DNA]</scope>
</reference>
<comment type="caution">
    <text evidence="2">The sequence shown here is derived from an EMBL/GenBank/DDBJ whole genome shotgun (WGS) entry which is preliminary data.</text>
</comment>
<dbReference type="EMBL" id="CAXIEN010000067">
    <property type="protein sequence ID" value="CAL1273479.1"/>
    <property type="molecule type" value="Genomic_DNA"/>
</dbReference>
<accession>A0AAV1ZNT3</accession>
<evidence type="ECO:0000313" key="3">
    <source>
        <dbReference type="Proteomes" id="UP001497382"/>
    </source>
</evidence>
<gene>
    <name evidence="2" type="ORF">LARSCL_LOCUS6915</name>
</gene>